<dbReference type="GO" id="GO:0055091">
    <property type="term" value="P:phospholipid homeostasis"/>
    <property type="evidence" value="ECO:0007669"/>
    <property type="project" value="TreeGrafter"/>
</dbReference>
<evidence type="ECO:0000256" key="6">
    <source>
        <dbReference type="SAM" id="Phobius"/>
    </source>
</evidence>
<feature type="transmembrane region" description="Helical" evidence="6">
    <location>
        <begin position="199"/>
        <end position="223"/>
    </location>
</feature>
<dbReference type="EMBL" id="CAJNOV010000030">
    <property type="protein sequence ID" value="CAF0960684.1"/>
    <property type="molecule type" value="Genomic_DNA"/>
</dbReference>
<evidence type="ECO:0000313" key="10">
    <source>
        <dbReference type="EMBL" id="CAF2174538.1"/>
    </source>
</evidence>
<dbReference type="GO" id="GO:0007009">
    <property type="term" value="P:plasma membrane organization"/>
    <property type="evidence" value="ECO:0007669"/>
    <property type="project" value="TreeGrafter"/>
</dbReference>
<accession>A0A816GYA7</accession>
<dbReference type="GO" id="GO:0071709">
    <property type="term" value="P:membrane assembly"/>
    <property type="evidence" value="ECO:0007669"/>
    <property type="project" value="TreeGrafter"/>
</dbReference>
<evidence type="ECO:0000313" key="8">
    <source>
        <dbReference type="EMBL" id="CAF0960684.1"/>
    </source>
</evidence>
<dbReference type="Proteomes" id="UP000663834">
    <property type="component" value="Unassembled WGS sequence"/>
</dbReference>
<dbReference type="OrthoDB" id="10266980at2759"/>
<comment type="subcellular location">
    <subcellularLocation>
        <location evidence="1">Membrane</location>
        <topology evidence="1">Multi-pass membrane protein</topology>
    </subcellularLocation>
</comment>
<dbReference type="PROSITE" id="PS50922">
    <property type="entry name" value="TLC"/>
    <property type="match status" value="1"/>
</dbReference>
<evidence type="ECO:0000256" key="1">
    <source>
        <dbReference type="ARBA" id="ARBA00004141"/>
    </source>
</evidence>
<gene>
    <name evidence="8" type="ORF">CJN711_LOCUS403</name>
    <name evidence="9" type="ORF">KQP761_LOCUS36264</name>
    <name evidence="10" type="ORF">MBJ925_LOCUS34004</name>
</gene>
<evidence type="ECO:0000256" key="5">
    <source>
        <dbReference type="PROSITE-ProRule" id="PRU00205"/>
    </source>
</evidence>
<dbReference type="InterPro" id="IPR050846">
    <property type="entry name" value="TLCD"/>
</dbReference>
<dbReference type="SMART" id="SM00724">
    <property type="entry name" value="TLC"/>
    <property type="match status" value="1"/>
</dbReference>
<comment type="caution">
    <text evidence="9">The sequence shown here is derived from an EMBL/GenBank/DDBJ whole genome shotgun (WGS) entry which is preliminary data.</text>
</comment>
<evidence type="ECO:0000256" key="3">
    <source>
        <dbReference type="ARBA" id="ARBA00022989"/>
    </source>
</evidence>
<dbReference type="PANTHER" id="PTHR13439">
    <property type="entry name" value="CT120 PROTEIN"/>
    <property type="match status" value="1"/>
</dbReference>
<evidence type="ECO:0000256" key="4">
    <source>
        <dbReference type="ARBA" id="ARBA00023136"/>
    </source>
</evidence>
<name>A0A816GYA7_9BILA</name>
<dbReference type="Proteomes" id="UP000663855">
    <property type="component" value="Unassembled WGS sequence"/>
</dbReference>
<dbReference type="Proteomes" id="UP000663824">
    <property type="component" value="Unassembled WGS sequence"/>
</dbReference>
<feature type="transmembrane region" description="Helical" evidence="6">
    <location>
        <begin position="171"/>
        <end position="193"/>
    </location>
</feature>
<evidence type="ECO:0000259" key="7">
    <source>
        <dbReference type="PROSITE" id="PS50922"/>
    </source>
</evidence>
<dbReference type="Pfam" id="PF03798">
    <property type="entry name" value="TRAM_LAG1_CLN8"/>
    <property type="match status" value="1"/>
</dbReference>
<feature type="domain" description="TLC" evidence="7">
    <location>
        <begin position="36"/>
        <end position="231"/>
    </location>
</feature>
<dbReference type="EMBL" id="CAJNRE010018720">
    <property type="protein sequence ID" value="CAF2174538.1"/>
    <property type="molecule type" value="Genomic_DNA"/>
</dbReference>
<dbReference type="GO" id="GO:0005886">
    <property type="term" value="C:plasma membrane"/>
    <property type="evidence" value="ECO:0007669"/>
    <property type="project" value="TreeGrafter"/>
</dbReference>
<dbReference type="AlphaFoldDB" id="A0A816GYA7"/>
<keyword evidence="2 5" id="KW-0812">Transmembrane</keyword>
<dbReference type="InterPro" id="IPR006634">
    <property type="entry name" value="TLC-dom"/>
</dbReference>
<reference evidence="9" key="1">
    <citation type="submission" date="2021-02" db="EMBL/GenBank/DDBJ databases">
        <authorList>
            <person name="Nowell W R."/>
        </authorList>
    </citation>
    <scope>NUCLEOTIDE SEQUENCE</scope>
</reference>
<feature type="transmembrane region" description="Helical" evidence="6">
    <location>
        <begin position="131"/>
        <end position="150"/>
    </location>
</feature>
<dbReference type="EMBL" id="CAJNOW010020503">
    <property type="protein sequence ID" value="CAF1679764.1"/>
    <property type="molecule type" value="Genomic_DNA"/>
</dbReference>
<sequence length="231" mass="27173">MLYDWNAFLRGTITGILTFTTIHHVLSKLISCKDERQRWKQVNVLTSFTHSIISSLICICCSLESPKMLTTEMISSFTSNAYSYVSFEIGYFIYDSMDILRKSTNKQAYEYLLHHCIVIGCFSISVYRGQFIGYCVLSLFIEINSIFLHFRQLLIFWNISRKEKIFRINSFLNFITFIIFRFGIITYMCIWLVNNRFNIPFVFYIIGQSGLLAMTIINMYLFYRLIKSGST</sequence>
<dbReference type="PANTHER" id="PTHR13439:SF4">
    <property type="entry name" value="TLC DOMAIN-CONTAINING PROTEIN"/>
    <property type="match status" value="1"/>
</dbReference>
<proteinExistence type="predicted"/>
<keyword evidence="4 5" id="KW-0472">Membrane</keyword>
<keyword evidence="3 6" id="KW-1133">Transmembrane helix</keyword>
<evidence type="ECO:0000313" key="9">
    <source>
        <dbReference type="EMBL" id="CAF1679764.1"/>
    </source>
</evidence>
<organism evidence="9 11">
    <name type="scientific">Rotaria magnacalcarata</name>
    <dbReference type="NCBI Taxonomy" id="392030"/>
    <lineage>
        <taxon>Eukaryota</taxon>
        <taxon>Metazoa</taxon>
        <taxon>Spiralia</taxon>
        <taxon>Gnathifera</taxon>
        <taxon>Rotifera</taxon>
        <taxon>Eurotatoria</taxon>
        <taxon>Bdelloidea</taxon>
        <taxon>Philodinida</taxon>
        <taxon>Philodinidae</taxon>
        <taxon>Rotaria</taxon>
    </lineage>
</organism>
<dbReference type="GO" id="GO:0097035">
    <property type="term" value="P:regulation of membrane lipid distribution"/>
    <property type="evidence" value="ECO:0007669"/>
    <property type="project" value="TreeGrafter"/>
</dbReference>
<evidence type="ECO:0000313" key="11">
    <source>
        <dbReference type="Proteomes" id="UP000663834"/>
    </source>
</evidence>
<protein>
    <recommendedName>
        <fullName evidence="7">TLC domain-containing protein</fullName>
    </recommendedName>
</protein>
<evidence type="ECO:0000256" key="2">
    <source>
        <dbReference type="ARBA" id="ARBA00022692"/>
    </source>
</evidence>